<keyword evidence="2" id="KW-1185">Reference proteome</keyword>
<dbReference type="AlphaFoldDB" id="A0A1N7IZG3"/>
<sequence>MMIGKEVVEIFHGLFYLVEGTARIGHLKWANRVPNRITSTFID</sequence>
<evidence type="ECO:0000313" key="1">
    <source>
        <dbReference type="EMBL" id="SIS42429.1"/>
    </source>
</evidence>
<organism evidence="1 2">
    <name type="scientific">Kroppenstedtia eburnea</name>
    <dbReference type="NCBI Taxonomy" id="714067"/>
    <lineage>
        <taxon>Bacteria</taxon>
        <taxon>Bacillati</taxon>
        <taxon>Bacillota</taxon>
        <taxon>Bacilli</taxon>
        <taxon>Bacillales</taxon>
        <taxon>Thermoactinomycetaceae</taxon>
        <taxon>Kroppenstedtia</taxon>
    </lineage>
</organism>
<dbReference type="Proteomes" id="UP000186795">
    <property type="component" value="Unassembled WGS sequence"/>
</dbReference>
<accession>A0A1N7IZG3</accession>
<reference evidence="2" key="1">
    <citation type="submission" date="2017-01" db="EMBL/GenBank/DDBJ databases">
        <authorList>
            <person name="Varghese N."/>
            <person name="Submissions S."/>
        </authorList>
    </citation>
    <scope>NUCLEOTIDE SEQUENCE [LARGE SCALE GENOMIC DNA]</scope>
    <source>
        <strain evidence="2">DSM 45196</strain>
    </source>
</reference>
<protein>
    <submittedName>
        <fullName evidence="1">Uncharacterized protein</fullName>
    </submittedName>
</protein>
<dbReference type="EMBL" id="FTOD01000001">
    <property type="protein sequence ID" value="SIS42429.1"/>
    <property type="molecule type" value="Genomic_DNA"/>
</dbReference>
<evidence type="ECO:0000313" key="2">
    <source>
        <dbReference type="Proteomes" id="UP000186795"/>
    </source>
</evidence>
<name>A0A1N7IZG3_9BACL</name>
<proteinExistence type="predicted"/>
<gene>
    <name evidence="1" type="ORF">SAMN05421790_101544</name>
</gene>